<accession>A0A1I7XGI5</accession>
<reference evidence="2" key="1">
    <citation type="submission" date="2016-11" db="UniProtKB">
        <authorList>
            <consortium name="WormBaseParasite"/>
        </authorList>
    </citation>
    <scope>IDENTIFICATION</scope>
</reference>
<keyword evidence="1" id="KW-1185">Reference proteome</keyword>
<dbReference type="WBParaSite" id="Hba_16861">
    <property type="protein sequence ID" value="Hba_16861"/>
    <property type="gene ID" value="Hba_16861"/>
</dbReference>
<proteinExistence type="predicted"/>
<name>A0A1I7XGI5_HETBA</name>
<dbReference type="Proteomes" id="UP000095283">
    <property type="component" value="Unplaced"/>
</dbReference>
<protein>
    <submittedName>
        <fullName evidence="2">Ovule protein</fullName>
    </submittedName>
</protein>
<sequence length="183" mass="21372">MTNRKKSWLAPTRIVIADWPVIVQIPSKRPNGLSKEVCLFKYFNMPRSFAFSSLDLHFWKRPSSKKTNTKLRPPDKKLDDLQSMPLSHSLHEFKYSASSETHLQTYTDTTVMNSVSSFDQSELLPRSNFTEKASCHNILLEQPRTNITRFKDKRRGKSVTEIRGKETRNKKYYSGIVFMSIRH</sequence>
<dbReference type="AlphaFoldDB" id="A0A1I7XGI5"/>
<organism evidence="1 2">
    <name type="scientific">Heterorhabditis bacteriophora</name>
    <name type="common">Entomopathogenic nematode worm</name>
    <dbReference type="NCBI Taxonomy" id="37862"/>
    <lineage>
        <taxon>Eukaryota</taxon>
        <taxon>Metazoa</taxon>
        <taxon>Ecdysozoa</taxon>
        <taxon>Nematoda</taxon>
        <taxon>Chromadorea</taxon>
        <taxon>Rhabditida</taxon>
        <taxon>Rhabditina</taxon>
        <taxon>Rhabditomorpha</taxon>
        <taxon>Strongyloidea</taxon>
        <taxon>Heterorhabditidae</taxon>
        <taxon>Heterorhabditis</taxon>
    </lineage>
</organism>
<evidence type="ECO:0000313" key="2">
    <source>
        <dbReference type="WBParaSite" id="Hba_16861"/>
    </source>
</evidence>
<evidence type="ECO:0000313" key="1">
    <source>
        <dbReference type="Proteomes" id="UP000095283"/>
    </source>
</evidence>